<dbReference type="OrthoDB" id="5193754at2"/>
<proteinExistence type="predicted"/>
<evidence type="ECO:0000313" key="2">
    <source>
        <dbReference type="Proteomes" id="UP000217171"/>
    </source>
</evidence>
<dbReference type="EMBL" id="CP016771">
    <property type="protein sequence ID" value="ASY13101.1"/>
    <property type="molecule type" value="Genomic_DNA"/>
</dbReference>
<dbReference type="AlphaFoldDB" id="A0A249K8H1"/>
<sequence length="152" mass="16318">MKSLTKQGLGIKLVLASALLTSCSSPSPFESLSAGDCSDTQQVAVEKHITGQINAISAEDWSKAYTYAAQSFQNSIKLEQFTAIIAAQYQMLINNQGFTFKNCKITSSGVSQGVEVVDSRGNYLLLYKLEIEQLQLGVVAASVIEASEAINT</sequence>
<accession>A0A249K8H1</accession>
<dbReference type="PROSITE" id="PS51257">
    <property type="entry name" value="PROKAR_LIPOPROTEIN"/>
    <property type="match status" value="1"/>
</dbReference>
<reference evidence="1 2" key="1">
    <citation type="submission" date="2016-07" db="EMBL/GenBank/DDBJ databases">
        <title>High microdiversification within the ubiquitous acI lineage of Actinobacteria.</title>
        <authorList>
            <person name="Neuenschwander S.M."/>
            <person name="Salcher M."/>
            <person name="Ghai R."/>
            <person name="Pernthaler J."/>
        </authorList>
    </citation>
    <scope>NUCLEOTIDE SEQUENCE [LARGE SCALE GENOMIC DNA]</scope>
    <source>
        <strain evidence="1">MMS-21-160</strain>
    </source>
</reference>
<dbReference type="Proteomes" id="UP000217171">
    <property type="component" value="Chromosome"/>
</dbReference>
<protein>
    <submittedName>
        <fullName evidence="1">DUF4864 domain-containing protein</fullName>
    </submittedName>
</protein>
<evidence type="ECO:0000313" key="1">
    <source>
        <dbReference type="EMBL" id="ASY13101.1"/>
    </source>
</evidence>
<dbReference type="Pfam" id="PF16156">
    <property type="entry name" value="DUF4864"/>
    <property type="match status" value="1"/>
</dbReference>
<keyword evidence="2" id="KW-1185">Reference proteome</keyword>
<gene>
    <name evidence="1" type="ORF">B1s21160_01875</name>
</gene>
<organism evidence="1 2">
    <name type="scientific">Candidatus Nanopelagicus hibericus</name>
    <dbReference type="NCBI Taxonomy" id="1884915"/>
    <lineage>
        <taxon>Bacteria</taxon>
        <taxon>Bacillati</taxon>
        <taxon>Actinomycetota</taxon>
        <taxon>Actinomycetes</taxon>
        <taxon>Candidatus Nanopelagicales</taxon>
        <taxon>Candidatus Nanopelagicaceae</taxon>
        <taxon>Candidatus Nanopelagicus</taxon>
    </lineage>
</organism>
<name>A0A249K8H1_9ACTN</name>
<dbReference type="KEGG" id="nhi:B1s21160_01875"/>
<dbReference type="InterPro" id="IPR032347">
    <property type="entry name" value="DUF4864"/>
</dbReference>
<dbReference type="RefSeq" id="WP_095672186.1">
    <property type="nucleotide sequence ID" value="NZ_CP016771.1"/>
</dbReference>